<proteinExistence type="predicted"/>
<feature type="region of interest" description="Disordered" evidence="1">
    <location>
        <begin position="805"/>
        <end position="957"/>
    </location>
</feature>
<feature type="region of interest" description="Disordered" evidence="1">
    <location>
        <begin position="1772"/>
        <end position="1883"/>
    </location>
</feature>
<evidence type="ECO:0000313" key="3">
    <source>
        <dbReference type="Proteomes" id="UP000186601"/>
    </source>
</evidence>
<accession>A0A2R6NTW5</accession>
<evidence type="ECO:0000256" key="1">
    <source>
        <dbReference type="SAM" id="MobiDB-lite"/>
    </source>
</evidence>
<evidence type="ECO:0000313" key="2">
    <source>
        <dbReference type="EMBL" id="PSR76206.1"/>
    </source>
</evidence>
<dbReference type="STRING" id="98765.A0A2R6NTW5"/>
<feature type="compositionally biased region" description="Low complexity" evidence="1">
    <location>
        <begin position="2215"/>
        <end position="2227"/>
    </location>
</feature>
<feature type="compositionally biased region" description="Pro residues" evidence="1">
    <location>
        <begin position="1314"/>
        <end position="1323"/>
    </location>
</feature>
<feature type="region of interest" description="Disordered" evidence="1">
    <location>
        <begin position="339"/>
        <end position="412"/>
    </location>
</feature>
<feature type="region of interest" description="Disordered" evidence="1">
    <location>
        <begin position="160"/>
        <end position="318"/>
    </location>
</feature>
<feature type="compositionally biased region" description="Polar residues" evidence="1">
    <location>
        <begin position="79"/>
        <end position="88"/>
    </location>
</feature>
<sequence length="2371" mass="253782">MRRLNISPEHSSRQSDADTYSEEDSFDERAEVAALLSVDDEIEEVLDAWTRSPPDIDQDNLPSTPIDRDWRVLSTISEHTENISSRPTSFAPAAGSRPVTMHSAHSGEANRRSANLSGTLLPSIHARSSTEPAGPRPYTPTKGVSTIVAQFEAKRAEAQGIGSPFLQGHSRTASAPTGPRSPSPYTTTTTTSQTMPTLSTLTRDSGFTTGYTTSGLGSTTGYGNSSRPSSPTKSRTGSTVSGPRAPTSVSGISRATPSTHTRSQSVFTGTLTRTGTPTTTFTGLTGTESVTETETETGTETITPRASPLRRPQNSPREPLAQMMNIVNAWKRTVPIRRKSGQFGTSPSPSQTRQVSRTLPRESAKPATDARTSAGASGSGSAAVRSGPSGSGTETQSTSGLPPPFDAGELGITGEPIDIGQLWYLNVHGSEPFRWQRCQAMLYPHMLLLTWIAPTGGRGIVTLDLLNCLEVQSVPSPTHPLSRDDLGTIAAKRQSENAERGGQGVSPGDLGLYETLTPLHLVYSDGTERLGTESPRERAAWRSAIIDCMAVDMSDRSDTRSLTGSIRTIQSSASNQSSRSSVSVGSASTNYVAPLGNAEFADLISLSGSSSLSRRPSMASENTRALDDNSILNATLLPQADSRVIPPSRMSSLRRTSSMTDLDEGFSAALRHARNSRPGLGFGLSLVSNVPIGDGSPVTVSSGPRIGRDISLTPPPRDRSRVRSSSASSAVSDDPFFSARSGTDTRTPTSSWYSTNSSFTRALTSTEGITTTGTIVTGETVLDVISGTGTNVVSSTMSYRGTASASLLGDSHSGTTSSSPSRSGLMRSRGIRRRAPTSTASRTFTSSYLSGTEESSDKENSDVYSGSDSRATTDGPYTSEFSTLDSLTRTETDTYTSSEWTRSATPTPSSVSSSRPISQTASTDESEELPTPSTRSSEYVTAKSPATSFSSLPSIPSESNYDTAEICSMPSEYVTADVCLTETDFVTVDVCPTEVSSEYVTCEICRSDTSTEYGTAQCHCRKSPEPSSSEVGSILTIPSLVPESDVGEVLPEDIPLPLSSPATVSSLLSELELTPSPQIPFVRSPSTMSPPSLPATSTPSIPAPSLPQSPIVMPTLTSISTVSSLTESSVTPTVTTELTLTVPSTLPLPSISSPSISESVWAPETDRSFDTSVLRASPSAQSAAIPEGLDISFETSFLRPTTSGSRVSLVSPISELSTPTPSFPTSRSSSVTPTPSTLSLPASVPTPSPVLTEVSPTVRTRTPSSPSTVSLVSARPSVTEPILRDIQASPEELSTISSLLSDLPSVSARSLTPLPQPPSPVPATPSVSISLSVSTPHGSIPSIHSDLDTVPSEPPEPIPSTSPSNILTHDINRLLQYLHDIDQARGEENQDLRDNVREIRGLLGDLLDEVRQRGDVPPPPLHMEQAVGGNSIILSTPRSMAVEPQEPPATPKPVKALPDIPRLGTPRSIEPIELSPPRIRVPSPDTLTETMSFLSSHHSDDLSLLESEIYPVQGPGSPSWPSSSESSPESSPTSSSVSIEPRRIADIRRTPTPSLVSSSPTPSRSPSPSASSVTARPAPAFNLGDIRDILDGLRRQMGILSDGQDAANRMLDEVRQRPPVVTQELPDVNDRLGRIEGLLQNLADRPIPVPVPPAAVPRTQPPAADDVSESVSSDGSLLRIFRGILDEGRRDVPPIHFPTTSRTGPTLDEQLAELVSSEPSFVQAPVAQPPPLVPLIYRPQPRAARPRSASPTYEVDLPARSRSVPVEEPIFYPRRRPAPRPSRRRRSGIPHVRVPSDEEEPYPPTMLPEEDRRLRVPGPGPGPGPGSAIGDLDFNDEVRDLRRARRPELRDGFVNRERPPRATSAPPEPIQEDRPVDPSWYGQGVPGGVPPPGIFQDVPAQPGASTILQLPASVEDILSLLRENRLAQLATIDQQREIMRYMRGLNEWLERDVHDRQEEIRAVAARVDQLRDLLLQLLARPAEGPSISMPQPFPGPSSTVHPTPFGISMPQPEFSSERPVRPPVIPPIGTVYQTPFPPGFVPTGPVVPPFPEDRTASQSSDFSPVIPGRPSDGMSFSPHVPVIPQTPSGLPHQAFATHPQQQMADEGEVVPPRPPRSPTQSSEPYSDEGQEPEITIIPPPDHRPERLPETVRLPTSRRTSSSRRSSPDGVIHVQPPTPTRTVLPPGSQIPVGPDEYTQRPVVMAPTQAHSAEGRPIIIHPQPPIEIIRSSEGRPPEHDQQPVRFIVDSRHSPPGSHSHIDYPPSHRPSHSPSRTPSRSPRVPLDIVPSRQFSRSPPDTYIIQPHGPMATAPPVIVTRPGRSVSGSPPPQVIIRTESHGGRRPPRDPDYPERDSRSHSPRSPTVVIHGPSHH</sequence>
<feature type="compositionally biased region" description="Polar residues" evidence="1">
    <location>
        <begin position="247"/>
        <end position="266"/>
    </location>
</feature>
<feature type="compositionally biased region" description="Low complexity" evidence="1">
    <location>
        <begin position="723"/>
        <end position="739"/>
    </location>
</feature>
<name>A0A2R6NTW5_9APHY</name>
<feature type="compositionally biased region" description="Low complexity" evidence="1">
    <location>
        <begin position="1550"/>
        <end position="1578"/>
    </location>
</feature>
<dbReference type="Proteomes" id="UP000186601">
    <property type="component" value="Unassembled WGS sequence"/>
</dbReference>
<feature type="compositionally biased region" description="Low complexity" evidence="1">
    <location>
        <begin position="836"/>
        <end position="847"/>
    </location>
</feature>
<feature type="compositionally biased region" description="Low complexity" evidence="1">
    <location>
        <begin position="1084"/>
        <end position="1100"/>
    </location>
</feature>
<feature type="compositionally biased region" description="Polar residues" evidence="1">
    <location>
        <begin position="342"/>
        <end position="357"/>
    </location>
</feature>
<gene>
    <name evidence="2" type="ORF">PHLCEN_2v8629</name>
</gene>
<feature type="region of interest" description="Disordered" evidence="1">
    <location>
        <begin position="698"/>
        <end position="755"/>
    </location>
</feature>
<keyword evidence="3" id="KW-1185">Reference proteome</keyword>
<feature type="compositionally biased region" description="Low complexity" evidence="1">
    <location>
        <begin position="948"/>
        <end position="957"/>
    </location>
</feature>
<dbReference type="EMBL" id="MLYV02000859">
    <property type="protein sequence ID" value="PSR76206.1"/>
    <property type="molecule type" value="Genomic_DNA"/>
</dbReference>
<feature type="compositionally biased region" description="Low complexity" evidence="1">
    <location>
        <begin position="1216"/>
        <end position="1273"/>
    </location>
</feature>
<feature type="region of interest" description="Disordered" evidence="1">
    <location>
        <begin position="1"/>
        <end position="27"/>
    </location>
</feature>
<feature type="region of interest" description="Disordered" evidence="1">
    <location>
        <begin position="1439"/>
        <end position="1485"/>
    </location>
</feature>
<feature type="non-terminal residue" evidence="2">
    <location>
        <position position="2371"/>
    </location>
</feature>
<evidence type="ECO:0008006" key="4">
    <source>
        <dbReference type="Google" id="ProtNLM"/>
    </source>
</evidence>
<feature type="compositionally biased region" description="Basic and acidic residues" evidence="1">
    <location>
        <begin position="2228"/>
        <end position="2250"/>
    </location>
</feature>
<protein>
    <recommendedName>
        <fullName evidence="4">PH domain-containing protein</fullName>
    </recommendedName>
</protein>
<feature type="compositionally biased region" description="Low complexity" evidence="1">
    <location>
        <begin position="1515"/>
        <end position="1539"/>
    </location>
</feature>
<feature type="compositionally biased region" description="Basic and acidic residues" evidence="1">
    <location>
        <begin position="1540"/>
        <end position="1549"/>
    </location>
</feature>
<feature type="compositionally biased region" description="Low complexity" evidence="1">
    <location>
        <begin position="806"/>
        <end position="828"/>
    </location>
</feature>
<feature type="region of interest" description="Disordered" evidence="1">
    <location>
        <begin position="1510"/>
        <end position="1578"/>
    </location>
</feature>
<reference evidence="2 3" key="1">
    <citation type="submission" date="2018-02" db="EMBL/GenBank/DDBJ databases">
        <title>Genome sequence of the basidiomycete white-rot fungus Phlebia centrifuga.</title>
        <authorList>
            <person name="Granchi Z."/>
            <person name="Peng M."/>
            <person name="de Vries R.P."/>
            <person name="Hilden K."/>
            <person name="Makela M.R."/>
            <person name="Grigoriev I."/>
            <person name="Riley R."/>
        </authorList>
    </citation>
    <scope>NUCLEOTIDE SEQUENCE [LARGE SCALE GENOMIC DNA]</scope>
    <source>
        <strain evidence="2 3">FBCC195</strain>
    </source>
</reference>
<feature type="compositionally biased region" description="Low complexity" evidence="1">
    <location>
        <begin position="367"/>
        <end position="400"/>
    </location>
</feature>
<feature type="compositionally biased region" description="Low complexity" evidence="1">
    <location>
        <begin position="901"/>
        <end position="918"/>
    </location>
</feature>
<feature type="region of interest" description="Disordered" evidence="1">
    <location>
        <begin position="79"/>
        <end position="112"/>
    </location>
</feature>
<feature type="region of interest" description="Disordered" evidence="1">
    <location>
        <begin position="1210"/>
        <end position="1273"/>
    </location>
</feature>
<feature type="compositionally biased region" description="Low complexity" evidence="1">
    <location>
        <begin position="267"/>
        <end position="290"/>
    </location>
</feature>
<feature type="compositionally biased region" description="Low complexity" evidence="1">
    <location>
        <begin position="176"/>
        <end position="239"/>
    </location>
</feature>
<feature type="compositionally biased region" description="Basic and acidic residues" evidence="1">
    <location>
        <begin position="2334"/>
        <end position="2355"/>
    </location>
</feature>
<feature type="compositionally biased region" description="Polar residues" evidence="1">
    <location>
        <begin position="740"/>
        <end position="755"/>
    </location>
</feature>
<feature type="region of interest" description="Disordered" evidence="1">
    <location>
        <begin position="1310"/>
        <end position="1365"/>
    </location>
</feature>
<feature type="compositionally biased region" description="Polar residues" evidence="1">
    <location>
        <begin position="862"/>
        <end position="900"/>
    </location>
</feature>
<feature type="compositionally biased region" description="Basic and acidic residues" evidence="1">
    <location>
        <begin position="1836"/>
        <end position="1860"/>
    </location>
</feature>
<feature type="compositionally biased region" description="Basic and acidic residues" evidence="1">
    <location>
        <begin position="2140"/>
        <end position="2149"/>
    </location>
</feature>
<comment type="caution">
    <text evidence="2">The sequence shown here is derived from an EMBL/GenBank/DDBJ whole genome shotgun (WGS) entry which is preliminary data.</text>
</comment>
<dbReference type="OrthoDB" id="2507336at2759"/>
<feature type="compositionally biased region" description="Polar residues" evidence="1">
    <location>
        <begin position="931"/>
        <end position="947"/>
    </location>
</feature>
<feature type="region of interest" description="Disordered" evidence="1">
    <location>
        <begin position="2043"/>
        <end position="2371"/>
    </location>
</feature>
<organism evidence="2 3">
    <name type="scientific">Hermanssonia centrifuga</name>
    <dbReference type="NCBI Taxonomy" id="98765"/>
    <lineage>
        <taxon>Eukaryota</taxon>
        <taxon>Fungi</taxon>
        <taxon>Dikarya</taxon>
        <taxon>Basidiomycota</taxon>
        <taxon>Agaricomycotina</taxon>
        <taxon>Agaricomycetes</taxon>
        <taxon>Polyporales</taxon>
        <taxon>Meruliaceae</taxon>
        <taxon>Hermanssonia</taxon>
    </lineage>
</organism>
<feature type="compositionally biased region" description="Low complexity" evidence="1">
    <location>
        <begin position="2269"/>
        <end position="2280"/>
    </location>
</feature>
<feature type="compositionally biased region" description="Basic residues" evidence="1">
    <location>
        <begin position="1773"/>
        <end position="1788"/>
    </location>
</feature>
<feature type="region of interest" description="Disordered" evidence="1">
    <location>
        <begin position="1078"/>
        <end position="1109"/>
    </location>
</feature>